<feature type="compositionally biased region" description="Polar residues" evidence="1">
    <location>
        <begin position="62"/>
        <end position="71"/>
    </location>
</feature>
<proteinExistence type="predicted"/>
<dbReference type="InterPro" id="IPR002913">
    <property type="entry name" value="START_lipid-bd_dom"/>
</dbReference>
<feature type="region of interest" description="Disordered" evidence="1">
    <location>
        <begin position="61"/>
        <end position="167"/>
    </location>
</feature>
<feature type="domain" description="START" evidence="2">
    <location>
        <begin position="178"/>
        <end position="363"/>
    </location>
</feature>
<dbReference type="InterPro" id="IPR041036">
    <property type="entry name" value="GH5_C"/>
</dbReference>
<sequence length="546" mass="62384">LQGWILEPLRGGSEPVTKVIFVVQENMKGWVPSFTKKSLARRPLVIAKIEEYLEKKAERMRLQTNQTTRSGLSKRPSVMNLCSKTTTSSSPPLPPPRHHNNKPFSSLSSTSTVHHSSDSGLIPIPNKPSTSPQQVNHKQSVQEEKPSRSKSPPPKPKPTSKSLYPFHPHPIQKVEGVQLLKKLTSSYDYWSLSKQVDDTKFYTFNAALENEMTRKLSFIRLDGVIHGSWTPEQLCSVIHCIGSRKIWDHYFEEGEIVERFSQKDYLVRWYFGGDKALADTDLSAITTIETDPATSAVYTTAVSVNDSRIPPDQTESRIRAHTDLYGWMFCPRLDKQGNIVSIETRFVCNMDFRYALPKPVLKSWQETVIGTIDSLQDYLKRYGYPPYIRRVAGKVTAEHFDVDTNRYQLTYIVKHQPSRSYQSRKRQDAVWCTVIRFHQAMFPHGVDVQISPDQNIRGEVLMKHQTIRIFTTNESVEGQKVILSLKPLQDSVFDDMTYRYNGVLSPSVKQVEKVPIEEKKEPEEAPVASDEPINVPKGYLLVPEHQ</sequence>
<feature type="compositionally biased region" description="Low complexity" evidence="1">
    <location>
        <begin position="105"/>
        <end position="114"/>
    </location>
</feature>
<dbReference type="GO" id="GO:0005737">
    <property type="term" value="C:cytoplasm"/>
    <property type="evidence" value="ECO:0007669"/>
    <property type="project" value="UniProtKB-ARBA"/>
</dbReference>
<dbReference type="Pfam" id="PF18564">
    <property type="entry name" value="Glyco_hydro_5_C"/>
    <property type="match status" value="1"/>
</dbReference>
<feature type="non-terminal residue" evidence="3">
    <location>
        <position position="546"/>
    </location>
</feature>
<feature type="non-terminal residue" evidence="3">
    <location>
        <position position="1"/>
    </location>
</feature>
<dbReference type="OrthoDB" id="196858at2759"/>
<dbReference type="PANTHER" id="PTHR19308:SF14">
    <property type="entry name" value="START DOMAIN-CONTAINING PROTEIN"/>
    <property type="match status" value="1"/>
</dbReference>
<name>A0A367ISM7_RHIST</name>
<evidence type="ECO:0000313" key="4">
    <source>
        <dbReference type="Proteomes" id="UP000253551"/>
    </source>
</evidence>
<dbReference type="Proteomes" id="UP000253551">
    <property type="component" value="Unassembled WGS sequence"/>
</dbReference>
<dbReference type="STRING" id="4846.A0A367ISM7"/>
<feature type="compositionally biased region" description="Polar residues" evidence="1">
    <location>
        <begin position="127"/>
        <end position="139"/>
    </location>
</feature>
<comment type="caution">
    <text evidence="3">The sequence shown here is derived from an EMBL/GenBank/DDBJ whole genome shotgun (WGS) entry which is preliminary data.</text>
</comment>
<dbReference type="GO" id="GO:0008289">
    <property type="term" value="F:lipid binding"/>
    <property type="evidence" value="ECO:0007669"/>
    <property type="project" value="InterPro"/>
</dbReference>
<keyword evidence="4" id="KW-1185">Reference proteome</keyword>
<evidence type="ECO:0000313" key="3">
    <source>
        <dbReference type="EMBL" id="RCH80636.1"/>
    </source>
</evidence>
<reference evidence="3 4" key="1">
    <citation type="journal article" date="2018" name="G3 (Bethesda)">
        <title>Phylogenetic and Phylogenomic Definition of Rhizopus Species.</title>
        <authorList>
            <person name="Gryganskyi A.P."/>
            <person name="Golan J."/>
            <person name="Dolatabadi S."/>
            <person name="Mondo S."/>
            <person name="Robb S."/>
            <person name="Idnurm A."/>
            <person name="Muszewska A."/>
            <person name="Steczkiewicz K."/>
            <person name="Masonjones S."/>
            <person name="Liao H.L."/>
            <person name="Gajdeczka M.T."/>
            <person name="Anike F."/>
            <person name="Vuek A."/>
            <person name="Anishchenko I.M."/>
            <person name="Voigt K."/>
            <person name="de Hoog G.S."/>
            <person name="Smith M.E."/>
            <person name="Heitman J."/>
            <person name="Vilgalys R."/>
            <person name="Stajich J.E."/>
        </authorList>
    </citation>
    <scope>NUCLEOTIDE SEQUENCE [LARGE SCALE GENOMIC DNA]</scope>
    <source>
        <strain evidence="3 4">LSU 92-RS-03</strain>
    </source>
</reference>
<dbReference type="InterPro" id="IPR023393">
    <property type="entry name" value="START-like_dom_sf"/>
</dbReference>
<gene>
    <name evidence="3" type="ORF">CU098_003807</name>
</gene>
<feature type="region of interest" description="Disordered" evidence="1">
    <location>
        <begin position="517"/>
        <end position="546"/>
    </location>
</feature>
<dbReference type="AlphaFoldDB" id="A0A367ISM7"/>
<dbReference type="SUPFAM" id="SSF55961">
    <property type="entry name" value="Bet v1-like"/>
    <property type="match status" value="1"/>
</dbReference>
<organism evidence="3 4">
    <name type="scientific">Rhizopus stolonifer</name>
    <name type="common">Rhizopus nigricans</name>
    <dbReference type="NCBI Taxonomy" id="4846"/>
    <lineage>
        <taxon>Eukaryota</taxon>
        <taxon>Fungi</taxon>
        <taxon>Fungi incertae sedis</taxon>
        <taxon>Mucoromycota</taxon>
        <taxon>Mucoromycotina</taxon>
        <taxon>Mucoromycetes</taxon>
        <taxon>Mucorales</taxon>
        <taxon>Mucorineae</taxon>
        <taxon>Rhizopodaceae</taxon>
        <taxon>Rhizopus</taxon>
    </lineage>
</organism>
<dbReference type="PANTHER" id="PTHR19308">
    <property type="entry name" value="PHOSPHATIDYLCHOLINE TRANSFER PROTEIN"/>
    <property type="match status" value="1"/>
</dbReference>
<protein>
    <recommendedName>
        <fullName evidence="2">START domain-containing protein</fullName>
    </recommendedName>
</protein>
<dbReference type="InterPro" id="IPR051213">
    <property type="entry name" value="START_lipid_transfer"/>
</dbReference>
<evidence type="ECO:0000259" key="2">
    <source>
        <dbReference type="PROSITE" id="PS50848"/>
    </source>
</evidence>
<accession>A0A367ISM7</accession>
<dbReference type="PROSITE" id="PS50848">
    <property type="entry name" value="START"/>
    <property type="match status" value="1"/>
</dbReference>
<evidence type="ECO:0000256" key="1">
    <source>
        <dbReference type="SAM" id="MobiDB-lite"/>
    </source>
</evidence>
<dbReference type="Gene3D" id="3.30.530.20">
    <property type="match status" value="2"/>
</dbReference>
<dbReference type="EMBL" id="PJQM01005895">
    <property type="protein sequence ID" value="RCH80636.1"/>
    <property type="molecule type" value="Genomic_DNA"/>
</dbReference>